<dbReference type="OrthoDB" id="7206808at2"/>
<evidence type="ECO:0000313" key="3">
    <source>
        <dbReference type="Proteomes" id="UP000093111"/>
    </source>
</evidence>
<keyword evidence="3" id="KW-1185">Reference proteome</keyword>
<keyword evidence="1" id="KW-0732">Signal</keyword>
<dbReference type="STRING" id="1612624.ADU59_04825"/>
<dbReference type="RefSeq" id="WP_068952149.1">
    <property type="nucleotide sequence ID" value="NZ_LGLV01000004.1"/>
</dbReference>
<organism evidence="2 3">
    <name type="scientific">Pararhizobium polonicum</name>
    <dbReference type="NCBI Taxonomy" id="1612624"/>
    <lineage>
        <taxon>Bacteria</taxon>
        <taxon>Pseudomonadati</taxon>
        <taxon>Pseudomonadota</taxon>
        <taxon>Alphaproteobacteria</taxon>
        <taxon>Hyphomicrobiales</taxon>
        <taxon>Rhizobiaceae</taxon>
        <taxon>Rhizobium/Agrobacterium group</taxon>
        <taxon>Pararhizobium</taxon>
    </lineage>
</organism>
<name>A0A1C7P751_9HYPH</name>
<gene>
    <name evidence="2" type="ORF">ADU59_04825</name>
</gene>
<dbReference type="InterPro" id="IPR010319">
    <property type="entry name" value="Transglutaminase-like_Cys_pept"/>
</dbReference>
<evidence type="ECO:0000256" key="1">
    <source>
        <dbReference type="SAM" id="SignalP"/>
    </source>
</evidence>
<dbReference type="Gene3D" id="3.10.620.30">
    <property type="match status" value="1"/>
</dbReference>
<sequence length="186" mass="20288">MFKKAIIALAAIAALGAASISSAYAINLGSARGTYKAQRQTSVAPIAFSLYCLDHIEECTKSSKSQVAYTSKLRGLLASVNRSVNRSIRPLNERRDVWSLNPAYGDCDDYVMTKRSFLIRAGIPTGALRVAVVRTPRGEGHAILLVKTSAGEFALDNLRKTIVKRNQTGYRFLNVASADPTRWTAH</sequence>
<dbReference type="AlphaFoldDB" id="A0A1C7P751"/>
<proteinExistence type="predicted"/>
<feature type="chain" id="PRO_5008890313" description="Transglutaminase" evidence="1">
    <location>
        <begin position="26"/>
        <end position="186"/>
    </location>
</feature>
<accession>A0A1C7P751</accession>
<dbReference type="PANTHER" id="PTHR39327:SF1">
    <property type="entry name" value="BLR5470 PROTEIN"/>
    <property type="match status" value="1"/>
</dbReference>
<evidence type="ECO:0000313" key="2">
    <source>
        <dbReference type="EMBL" id="OBZ97017.1"/>
    </source>
</evidence>
<protein>
    <recommendedName>
        <fullName evidence="4">Transglutaminase</fullName>
    </recommendedName>
</protein>
<dbReference type="Pfam" id="PF06035">
    <property type="entry name" value="Peptidase_C93"/>
    <property type="match status" value="1"/>
</dbReference>
<reference evidence="2 3" key="1">
    <citation type="journal article" date="2016" name="Syst. Appl. Microbiol.">
        <title>Pararhizobium polonicum sp. nov. isolated from tumors on stone fruit rootstocks.</title>
        <authorList>
            <person name="Pulawska J."/>
            <person name="Kuzmanovic N."/>
            <person name="Willems A."/>
            <person name="Pothier J.F."/>
        </authorList>
    </citation>
    <scope>NUCLEOTIDE SEQUENCE [LARGE SCALE GENOMIC DNA]</scope>
    <source>
        <strain evidence="2 3">F5.1</strain>
    </source>
</reference>
<dbReference type="PANTHER" id="PTHR39327">
    <property type="match status" value="1"/>
</dbReference>
<feature type="signal peptide" evidence="1">
    <location>
        <begin position="1"/>
        <end position="25"/>
    </location>
</feature>
<dbReference type="PATRIC" id="fig|1612624.7.peg.1008"/>
<evidence type="ECO:0008006" key="4">
    <source>
        <dbReference type="Google" id="ProtNLM"/>
    </source>
</evidence>
<dbReference type="Proteomes" id="UP000093111">
    <property type="component" value="Unassembled WGS sequence"/>
</dbReference>
<dbReference type="EMBL" id="LGLV01000004">
    <property type="protein sequence ID" value="OBZ97017.1"/>
    <property type="molecule type" value="Genomic_DNA"/>
</dbReference>
<comment type="caution">
    <text evidence="2">The sequence shown here is derived from an EMBL/GenBank/DDBJ whole genome shotgun (WGS) entry which is preliminary data.</text>
</comment>